<comment type="caution">
    <text evidence="2">The sequence shown here is derived from an EMBL/GenBank/DDBJ whole genome shotgun (WGS) entry which is preliminary data.</text>
</comment>
<feature type="compositionally biased region" description="Acidic residues" evidence="1">
    <location>
        <begin position="28"/>
        <end position="42"/>
    </location>
</feature>
<evidence type="ECO:0000313" key="3">
    <source>
        <dbReference type="Proteomes" id="UP000703661"/>
    </source>
</evidence>
<dbReference type="EMBL" id="JAAAID010000294">
    <property type="protein sequence ID" value="KAG0019344.1"/>
    <property type="molecule type" value="Genomic_DNA"/>
</dbReference>
<protein>
    <submittedName>
        <fullName evidence="2">Uncharacterized protein</fullName>
    </submittedName>
</protein>
<dbReference type="AlphaFoldDB" id="A0A9P6MZF3"/>
<evidence type="ECO:0000256" key="1">
    <source>
        <dbReference type="SAM" id="MobiDB-lite"/>
    </source>
</evidence>
<feature type="compositionally biased region" description="Acidic residues" evidence="1">
    <location>
        <begin position="58"/>
        <end position="71"/>
    </location>
</feature>
<organism evidence="2 3">
    <name type="scientific">Entomortierella chlamydospora</name>
    <dbReference type="NCBI Taxonomy" id="101097"/>
    <lineage>
        <taxon>Eukaryota</taxon>
        <taxon>Fungi</taxon>
        <taxon>Fungi incertae sedis</taxon>
        <taxon>Mucoromycota</taxon>
        <taxon>Mortierellomycotina</taxon>
        <taxon>Mortierellomycetes</taxon>
        <taxon>Mortierellales</taxon>
        <taxon>Mortierellaceae</taxon>
        <taxon>Entomortierella</taxon>
    </lineage>
</organism>
<name>A0A9P6MZF3_9FUNG</name>
<sequence>MDVDAYKDFSAHGTPYGGEGGMDINGPGEDEMDIDEDLEEQTEGFGNADGEAGNGGSDGEDVGDVQEDQEYQEGRKAKKRNRVEAPGSTIRFARSGR</sequence>
<evidence type="ECO:0000313" key="2">
    <source>
        <dbReference type="EMBL" id="KAG0019344.1"/>
    </source>
</evidence>
<proteinExistence type="predicted"/>
<dbReference type="Proteomes" id="UP000703661">
    <property type="component" value="Unassembled WGS sequence"/>
</dbReference>
<feature type="region of interest" description="Disordered" evidence="1">
    <location>
        <begin position="1"/>
        <end position="97"/>
    </location>
</feature>
<reference evidence="2" key="1">
    <citation type="journal article" date="2020" name="Fungal Divers.">
        <title>Resolving the Mortierellaceae phylogeny through synthesis of multi-gene phylogenetics and phylogenomics.</title>
        <authorList>
            <person name="Vandepol N."/>
            <person name="Liber J."/>
            <person name="Desiro A."/>
            <person name="Na H."/>
            <person name="Kennedy M."/>
            <person name="Barry K."/>
            <person name="Grigoriev I.V."/>
            <person name="Miller A.N."/>
            <person name="O'Donnell K."/>
            <person name="Stajich J.E."/>
            <person name="Bonito G."/>
        </authorList>
    </citation>
    <scope>NUCLEOTIDE SEQUENCE</scope>
    <source>
        <strain evidence="2">NRRL 2769</strain>
    </source>
</reference>
<feature type="compositionally biased region" description="Basic and acidic residues" evidence="1">
    <location>
        <begin position="1"/>
        <end position="10"/>
    </location>
</feature>
<accession>A0A9P6MZF3</accession>
<gene>
    <name evidence="2" type="ORF">BGZ80_005963</name>
</gene>
<keyword evidence="3" id="KW-1185">Reference proteome</keyword>